<sequence>MSFPASTMAAFSQTEKLIGLVRERSFLYDIKDVRYKLRSKRVNAWKEITREMGSGNVNVWTAKWKGLKDNYGKHKKAIPPHSDITYKKYKHWPWAEHMRFLDKYSSVRVRNMKCTHVQNDSKETTQQIAQLYLPDPNDANSSLHPNEQDTDMLDDKTKFQMINDSTEVPETSQRKRTDDKEKLDGVDHFFLSYAQSFKQLPSRMQIMLKLEIATLFSRYELQADGVTRESLDNIPRVVPKYEFTYTVAE</sequence>
<name>A0A2A4JPR3_HELVI</name>
<gene>
    <name evidence="2" type="ORF">B5V51_14523</name>
</gene>
<comment type="caution">
    <text evidence="2">The sequence shown here is derived from an EMBL/GenBank/DDBJ whole genome shotgun (WGS) entry which is preliminary data.</text>
</comment>
<proteinExistence type="predicted"/>
<dbReference type="SMART" id="SM00595">
    <property type="entry name" value="MADF"/>
    <property type="match status" value="1"/>
</dbReference>
<dbReference type="InterPro" id="IPR006578">
    <property type="entry name" value="MADF-dom"/>
</dbReference>
<dbReference type="EMBL" id="NWSH01000885">
    <property type="protein sequence ID" value="PCG73698.1"/>
    <property type="molecule type" value="Genomic_DNA"/>
</dbReference>
<dbReference type="Pfam" id="PF10545">
    <property type="entry name" value="MADF_DNA_bdg"/>
    <property type="match status" value="1"/>
</dbReference>
<dbReference type="PANTHER" id="PTHR12243">
    <property type="entry name" value="MADF DOMAIN TRANSCRIPTION FACTOR"/>
    <property type="match status" value="1"/>
</dbReference>
<evidence type="ECO:0000313" key="2">
    <source>
        <dbReference type="EMBL" id="PCG73698.1"/>
    </source>
</evidence>
<evidence type="ECO:0000259" key="1">
    <source>
        <dbReference type="PROSITE" id="PS51029"/>
    </source>
</evidence>
<dbReference type="PROSITE" id="PS51029">
    <property type="entry name" value="MADF"/>
    <property type="match status" value="1"/>
</dbReference>
<organism evidence="2">
    <name type="scientific">Heliothis virescens</name>
    <name type="common">Tobacco budworm moth</name>
    <dbReference type="NCBI Taxonomy" id="7102"/>
    <lineage>
        <taxon>Eukaryota</taxon>
        <taxon>Metazoa</taxon>
        <taxon>Ecdysozoa</taxon>
        <taxon>Arthropoda</taxon>
        <taxon>Hexapoda</taxon>
        <taxon>Insecta</taxon>
        <taxon>Pterygota</taxon>
        <taxon>Neoptera</taxon>
        <taxon>Endopterygota</taxon>
        <taxon>Lepidoptera</taxon>
        <taxon>Glossata</taxon>
        <taxon>Ditrysia</taxon>
        <taxon>Noctuoidea</taxon>
        <taxon>Noctuidae</taxon>
        <taxon>Heliothinae</taxon>
        <taxon>Heliothis</taxon>
    </lineage>
</organism>
<dbReference type="PANTHER" id="PTHR12243:SF67">
    <property type="entry name" value="COREPRESSOR OF PANGOLIN, ISOFORM A-RELATED"/>
    <property type="match status" value="1"/>
</dbReference>
<protein>
    <recommendedName>
        <fullName evidence="1">MADF domain-containing protein</fullName>
    </recommendedName>
</protein>
<feature type="domain" description="MADF" evidence="1">
    <location>
        <begin position="16"/>
        <end position="106"/>
    </location>
</feature>
<reference evidence="2" key="1">
    <citation type="submission" date="2017-09" db="EMBL/GenBank/DDBJ databases">
        <title>Contemporary evolution of a Lepidopteran species, Heliothis virescens, in response to modern agricultural practices.</title>
        <authorList>
            <person name="Fritz M.L."/>
            <person name="Deyonke A.M."/>
            <person name="Papanicolaou A."/>
            <person name="Micinski S."/>
            <person name="Westbrook J."/>
            <person name="Gould F."/>
        </authorList>
    </citation>
    <scope>NUCLEOTIDE SEQUENCE [LARGE SCALE GENOMIC DNA]</scope>
    <source>
        <strain evidence="2">HvINT-</strain>
        <tissue evidence="2">Whole body</tissue>
    </source>
</reference>
<accession>A0A2A4JPR3</accession>
<dbReference type="InterPro" id="IPR039353">
    <property type="entry name" value="TF_Adf1"/>
</dbReference>
<dbReference type="AlphaFoldDB" id="A0A2A4JPR3"/>